<protein>
    <recommendedName>
        <fullName evidence="1">Sulfatase-modifying factor enzyme-like domain-containing protein</fullName>
    </recommendedName>
</protein>
<name>A0A382E171_9ZZZZ</name>
<gene>
    <name evidence="2" type="ORF">METZ01_LOCUS196976</name>
</gene>
<dbReference type="SUPFAM" id="SSF56436">
    <property type="entry name" value="C-type lectin-like"/>
    <property type="match status" value="1"/>
</dbReference>
<dbReference type="AlphaFoldDB" id="A0A382E171"/>
<evidence type="ECO:0000259" key="1">
    <source>
        <dbReference type="Pfam" id="PF03781"/>
    </source>
</evidence>
<dbReference type="InterPro" id="IPR005532">
    <property type="entry name" value="SUMF_dom"/>
</dbReference>
<dbReference type="PANTHER" id="PTHR23150:SF19">
    <property type="entry name" value="FORMYLGLYCINE-GENERATING ENZYME"/>
    <property type="match status" value="1"/>
</dbReference>
<dbReference type="Gene3D" id="3.90.1580.10">
    <property type="entry name" value="paralog of FGE (formylglycine-generating enzyme)"/>
    <property type="match status" value="1"/>
</dbReference>
<organism evidence="2">
    <name type="scientific">marine metagenome</name>
    <dbReference type="NCBI Taxonomy" id="408172"/>
    <lineage>
        <taxon>unclassified sequences</taxon>
        <taxon>metagenomes</taxon>
        <taxon>ecological metagenomes</taxon>
    </lineage>
</organism>
<dbReference type="GO" id="GO:0120147">
    <property type="term" value="F:formylglycine-generating oxidase activity"/>
    <property type="evidence" value="ECO:0007669"/>
    <property type="project" value="TreeGrafter"/>
</dbReference>
<dbReference type="InterPro" id="IPR051043">
    <property type="entry name" value="Sulfatase_Mod_Factor_Kinase"/>
</dbReference>
<dbReference type="PANTHER" id="PTHR23150">
    <property type="entry name" value="SULFATASE MODIFYING FACTOR 1, 2"/>
    <property type="match status" value="1"/>
</dbReference>
<sequence length="315" mass="35714">MRIIITFLAISVFLGCNQEELANKKSQPDNGSARKPDANPISSKEFSYENLVWVGGGTFKMGWNAGQKDEQPVHTVKLNGFWIGKFEVTNADFSEFTKATGYKTVAEVSPKAEDFPDIPLEQFKEMGLKPGSIVFTPPNVDIAVERLKDHGMFAQWWKYVDGACWRFPQGPNQPGGKDKPNHPAVHIAWYDAVAYCDWKTKITGVVHRLPTEAEWECAARGGLKEKEYMWGTKQEPLGKPMANIWHGRFPRENTKDDGYYHTAPVGRFPVNGYGIHDMAGNVWEWCQDWYRPEYYSESVVSNPKGPPVEKSYDPN</sequence>
<dbReference type="InterPro" id="IPR016187">
    <property type="entry name" value="CTDL_fold"/>
</dbReference>
<reference evidence="2" key="1">
    <citation type="submission" date="2018-05" db="EMBL/GenBank/DDBJ databases">
        <authorList>
            <person name="Lanie J.A."/>
            <person name="Ng W.-L."/>
            <person name="Kazmierczak K.M."/>
            <person name="Andrzejewski T.M."/>
            <person name="Davidsen T.M."/>
            <person name="Wayne K.J."/>
            <person name="Tettelin H."/>
            <person name="Glass J.I."/>
            <person name="Rusch D."/>
            <person name="Podicherti R."/>
            <person name="Tsui H.-C.T."/>
            <person name="Winkler M.E."/>
        </authorList>
    </citation>
    <scope>NUCLEOTIDE SEQUENCE</scope>
</reference>
<feature type="domain" description="Sulfatase-modifying factor enzyme-like" evidence="1">
    <location>
        <begin position="49"/>
        <end position="301"/>
    </location>
</feature>
<proteinExistence type="predicted"/>
<dbReference type="PROSITE" id="PS51257">
    <property type="entry name" value="PROKAR_LIPOPROTEIN"/>
    <property type="match status" value="1"/>
</dbReference>
<evidence type="ECO:0000313" key="2">
    <source>
        <dbReference type="EMBL" id="SVB44122.1"/>
    </source>
</evidence>
<dbReference type="Pfam" id="PF03781">
    <property type="entry name" value="FGE-sulfatase"/>
    <property type="match status" value="1"/>
</dbReference>
<dbReference type="EMBL" id="UINC01042032">
    <property type="protein sequence ID" value="SVB44122.1"/>
    <property type="molecule type" value="Genomic_DNA"/>
</dbReference>
<accession>A0A382E171</accession>
<feature type="non-terminal residue" evidence="2">
    <location>
        <position position="315"/>
    </location>
</feature>
<dbReference type="InterPro" id="IPR042095">
    <property type="entry name" value="SUMF_sf"/>
</dbReference>